<comment type="caution">
    <text evidence="1">The sequence shown here is derived from an EMBL/GenBank/DDBJ whole genome shotgun (WGS) entry which is preliminary data.</text>
</comment>
<evidence type="ECO:0000313" key="2">
    <source>
        <dbReference type="Proteomes" id="UP000735302"/>
    </source>
</evidence>
<protein>
    <submittedName>
        <fullName evidence="1">Uncharacterized protein</fullName>
    </submittedName>
</protein>
<proteinExistence type="predicted"/>
<dbReference type="EMBL" id="BLXT01002311">
    <property type="protein sequence ID" value="GFN93101.1"/>
    <property type="molecule type" value="Genomic_DNA"/>
</dbReference>
<reference evidence="1 2" key="1">
    <citation type="journal article" date="2021" name="Elife">
        <title>Chloroplast acquisition without the gene transfer in kleptoplastic sea slugs, Plakobranchus ocellatus.</title>
        <authorList>
            <person name="Maeda T."/>
            <person name="Takahashi S."/>
            <person name="Yoshida T."/>
            <person name="Shimamura S."/>
            <person name="Takaki Y."/>
            <person name="Nagai Y."/>
            <person name="Toyoda A."/>
            <person name="Suzuki Y."/>
            <person name="Arimoto A."/>
            <person name="Ishii H."/>
            <person name="Satoh N."/>
            <person name="Nishiyama T."/>
            <person name="Hasebe M."/>
            <person name="Maruyama T."/>
            <person name="Minagawa J."/>
            <person name="Obokata J."/>
            <person name="Shigenobu S."/>
        </authorList>
    </citation>
    <scope>NUCLEOTIDE SEQUENCE [LARGE SCALE GENOMIC DNA]</scope>
</reference>
<sequence>MADREEVISIDRLKSAHINLIQSVTVKQPLTTKNISVMMGDREEVISIDRLKSAHINLIQSVTVKQPLTTKNIPGDDG</sequence>
<accession>A0AAV3ZF44</accession>
<name>A0AAV3ZF44_9GAST</name>
<gene>
    <name evidence="1" type="ORF">PoB_001960700</name>
</gene>
<dbReference type="Proteomes" id="UP000735302">
    <property type="component" value="Unassembled WGS sequence"/>
</dbReference>
<evidence type="ECO:0000313" key="1">
    <source>
        <dbReference type="EMBL" id="GFN93101.1"/>
    </source>
</evidence>
<organism evidence="1 2">
    <name type="scientific">Plakobranchus ocellatus</name>
    <dbReference type="NCBI Taxonomy" id="259542"/>
    <lineage>
        <taxon>Eukaryota</taxon>
        <taxon>Metazoa</taxon>
        <taxon>Spiralia</taxon>
        <taxon>Lophotrochozoa</taxon>
        <taxon>Mollusca</taxon>
        <taxon>Gastropoda</taxon>
        <taxon>Heterobranchia</taxon>
        <taxon>Euthyneura</taxon>
        <taxon>Panpulmonata</taxon>
        <taxon>Sacoglossa</taxon>
        <taxon>Placobranchoidea</taxon>
        <taxon>Plakobranchidae</taxon>
        <taxon>Plakobranchus</taxon>
    </lineage>
</organism>
<dbReference type="AlphaFoldDB" id="A0AAV3ZF44"/>
<keyword evidence="2" id="KW-1185">Reference proteome</keyword>